<dbReference type="PROSITE" id="PS50222">
    <property type="entry name" value="EF_HAND_2"/>
    <property type="match status" value="1"/>
</dbReference>
<sequence length="325" mass="36797">MSTTMESAVSEKEKGFRLLQAQRARKAAEEDAQRLAVRVAQLEKEKAKSDKRIHETRKRATVIHQYRKRNEDHRIFKETLSKEREADIVEQAKALQETKAEAVKRREESTKALEEAKREINRRAKTEREANEKYLDEQRILDRKAAMESKDEVKRQQLEQAARAALMKQRHLDSARENYEARLAKEMDAQQEKEKDLQRMSKLELELIEQLQMKQEEQKAAYEELEIALLGTTGGKGAGGTAKKGAASKKEAAAAAEPGEEEVQKAFAAIDTEGTGVIPTEKLAELMAALGITLDDTQLLEASEQLDAQNAGKVSYGEFVMWWNG</sequence>
<evidence type="ECO:0000259" key="3">
    <source>
        <dbReference type="PROSITE" id="PS50222"/>
    </source>
</evidence>
<evidence type="ECO:0000313" key="4">
    <source>
        <dbReference type="EMBL" id="CAD8722168.1"/>
    </source>
</evidence>
<dbReference type="SUPFAM" id="SSF47473">
    <property type="entry name" value="EF-hand"/>
    <property type="match status" value="1"/>
</dbReference>
<gene>
    <name evidence="4" type="ORF">MANT1106_LOCUS21382</name>
</gene>
<dbReference type="InterPro" id="IPR011992">
    <property type="entry name" value="EF-hand-dom_pair"/>
</dbReference>
<organism evidence="4">
    <name type="scientific">Mantoniella antarctica</name>
    <dbReference type="NCBI Taxonomy" id="81844"/>
    <lineage>
        <taxon>Eukaryota</taxon>
        <taxon>Viridiplantae</taxon>
        <taxon>Chlorophyta</taxon>
        <taxon>Mamiellophyceae</taxon>
        <taxon>Mamiellales</taxon>
        <taxon>Mamiellaceae</taxon>
        <taxon>Mantoniella</taxon>
    </lineage>
</organism>
<proteinExistence type="predicted"/>
<feature type="coiled-coil region" evidence="1">
    <location>
        <begin position="18"/>
        <end position="59"/>
    </location>
</feature>
<dbReference type="Gene3D" id="1.10.238.10">
    <property type="entry name" value="EF-hand"/>
    <property type="match status" value="1"/>
</dbReference>
<dbReference type="AlphaFoldDB" id="A0A7S0T0U4"/>
<dbReference type="PANTHER" id="PTHR37473">
    <property type="entry name" value="EF-HAND DOMAIN-CONTAINING PROTEIN"/>
    <property type="match status" value="1"/>
</dbReference>
<name>A0A7S0T0U4_9CHLO</name>
<dbReference type="InterPro" id="IPR002048">
    <property type="entry name" value="EF_hand_dom"/>
</dbReference>
<dbReference type="EMBL" id="HBFC01035935">
    <property type="protein sequence ID" value="CAD8722168.1"/>
    <property type="molecule type" value="Transcribed_RNA"/>
</dbReference>
<dbReference type="GO" id="GO:0005509">
    <property type="term" value="F:calcium ion binding"/>
    <property type="evidence" value="ECO:0007669"/>
    <property type="project" value="InterPro"/>
</dbReference>
<feature type="coiled-coil region" evidence="1">
    <location>
        <begin position="176"/>
        <end position="228"/>
    </location>
</feature>
<keyword evidence="1" id="KW-0175">Coiled coil</keyword>
<feature type="region of interest" description="Disordered" evidence="2">
    <location>
        <begin position="100"/>
        <end position="130"/>
    </location>
</feature>
<evidence type="ECO:0000256" key="2">
    <source>
        <dbReference type="SAM" id="MobiDB-lite"/>
    </source>
</evidence>
<reference evidence="4" key="1">
    <citation type="submission" date="2021-01" db="EMBL/GenBank/DDBJ databases">
        <authorList>
            <person name="Corre E."/>
            <person name="Pelletier E."/>
            <person name="Niang G."/>
            <person name="Scheremetjew M."/>
            <person name="Finn R."/>
            <person name="Kale V."/>
            <person name="Holt S."/>
            <person name="Cochrane G."/>
            <person name="Meng A."/>
            <person name="Brown T."/>
            <person name="Cohen L."/>
        </authorList>
    </citation>
    <scope>NUCLEOTIDE SEQUENCE</scope>
    <source>
        <strain evidence="4">SL-175</strain>
    </source>
</reference>
<accession>A0A7S0T0U4</accession>
<evidence type="ECO:0000256" key="1">
    <source>
        <dbReference type="SAM" id="Coils"/>
    </source>
</evidence>
<dbReference type="PANTHER" id="PTHR37473:SF1">
    <property type="entry name" value="EF-HAND DOMAIN-CONTAINING PROTEIN"/>
    <property type="match status" value="1"/>
</dbReference>
<protein>
    <recommendedName>
        <fullName evidence="3">EF-hand domain-containing protein</fullName>
    </recommendedName>
</protein>
<feature type="domain" description="EF-hand" evidence="3">
    <location>
        <begin position="258"/>
        <end position="293"/>
    </location>
</feature>